<dbReference type="GO" id="GO:0061630">
    <property type="term" value="F:ubiquitin protein ligase activity"/>
    <property type="evidence" value="ECO:0007669"/>
    <property type="project" value="TreeGrafter"/>
</dbReference>
<dbReference type="GO" id="GO:0006511">
    <property type="term" value="P:ubiquitin-dependent protein catabolic process"/>
    <property type="evidence" value="ECO:0007669"/>
    <property type="project" value="TreeGrafter"/>
</dbReference>
<reference evidence="3" key="1">
    <citation type="journal article" date="2021" name="Open Biol.">
        <title>Shared evolutionary footprints suggest mitochondrial oxidative damage underlies multiple complex I losses in fungi.</title>
        <authorList>
            <person name="Schikora-Tamarit M.A."/>
            <person name="Marcet-Houben M."/>
            <person name="Nosek J."/>
            <person name="Gabaldon T."/>
        </authorList>
    </citation>
    <scope>NUCLEOTIDE SEQUENCE</scope>
    <source>
        <strain evidence="3">CBS2887</strain>
    </source>
</reference>
<keyword evidence="2" id="KW-0472">Membrane</keyword>
<dbReference type="AlphaFoldDB" id="A0A9P8QBV6"/>
<feature type="transmembrane region" description="Helical" evidence="2">
    <location>
        <begin position="266"/>
        <end position="285"/>
    </location>
</feature>
<feature type="transmembrane region" description="Helical" evidence="2">
    <location>
        <begin position="239"/>
        <end position="259"/>
    </location>
</feature>
<dbReference type="PANTHER" id="PTHR22696:SF1">
    <property type="entry name" value="E3 UBIQUITIN-PROTEIN LIGASE RNF26"/>
    <property type="match status" value="1"/>
</dbReference>
<keyword evidence="4" id="KW-1185">Reference proteome</keyword>
<dbReference type="InterPro" id="IPR013083">
    <property type="entry name" value="Znf_RING/FYVE/PHD"/>
</dbReference>
<proteinExistence type="predicted"/>
<feature type="transmembrane region" description="Helical" evidence="2">
    <location>
        <begin position="80"/>
        <end position="99"/>
    </location>
</feature>
<dbReference type="Proteomes" id="UP000774326">
    <property type="component" value="Unassembled WGS sequence"/>
</dbReference>
<evidence type="ECO:0000313" key="3">
    <source>
        <dbReference type="EMBL" id="KAH3687703.1"/>
    </source>
</evidence>
<feature type="transmembrane region" description="Helical" evidence="2">
    <location>
        <begin position="305"/>
        <end position="324"/>
    </location>
</feature>
<comment type="caution">
    <text evidence="3">The sequence shown here is derived from an EMBL/GenBank/DDBJ whole genome shotgun (WGS) entry which is preliminary data.</text>
</comment>
<accession>A0A9P8QBV6</accession>
<sequence>MNATNATNASHIVTTLSPIPAAIDNSRNSWFNISESLVLKLYDAVIGLHTTASTQTVIIEDGQAPSQEELFTTLTGTPALFNYFLSPYAGACMALAVVLNRTVTYAQRRQSINLRSGNANNLRSPFNKSVASWSRIALRLVMLVCIVNGLLQTLLQYAIINKDIRPFIDGVGFLQNAEIPALSSFLWNTFVILGASQFLETLIASASGTSAAHDSGFTLFEQSLAFHEVQLLKFPNEHILIIVTFSLLSQFLIHATALLKLSKYQLIPSTVVSLAFLSYYVRSLLDGSILDFPSIAIVSVIPQLMVIGISVMCFAVYSLAVVLANGKDNLSITPVIDNLFQTLNLQLSDDFNSSVMKLGYVMFTTATDEEYVHQMSDVVWRDSTYLEETSTTTRKNGYLREYPDDPEFASDGKAGKEASNVDPLVDKFWRDWSLFRKFINIYRLGYGLVLLVPKIYRLGFKKARSVNIENQKTGNGSTDSAYLNNDEDLDEDYLDDNGSDFDPEEFDSDYESEAEDDEILSHQYISTANEARSSEYSHHTVEKSKQDRLVKVSPLQELFSAPESIISLLKPVTPEEITLNRTVQTHLESETRLTRSKFCLLDTDEPLKSLIFERRQAHKHVSNDSHNTGNDDEEEQRDMSCAVCRCAPRSIIIWPCRCFAICDGCRLGLGVRGFKICCCCRGPVEGFSKVYLP</sequence>
<keyword evidence="2" id="KW-1133">Transmembrane helix</keyword>
<organism evidence="3 4">
    <name type="scientific">Wickerhamomyces pijperi</name>
    <name type="common">Yeast</name>
    <name type="synonym">Pichia pijperi</name>
    <dbReference type="NCBI Taxonomy" id="599730"/>
    <lineage>
        <taxon>Eukaryota</taxon>
        <taxon>Fungi</taxon>
        <taxon>Dikarya</taxon>
        <taxon>Ascomycota</taxon>
        <taxon>Saccharomycotina</taxon>
        <taxon>Saccharomycetes</taxon>
        <taxon>Phaffomycetales</taxon>
        <taxon>Wickerhamomycetaceae</taxon>
        <taxon>Wickerhamomyces</taxon>
    </lineage>
</organism>
<evidence type="ECO:0000313" key="4">
    <source>
        <dbReference type="Proteomes" id="UP000774326"/>
    </source>
</evidence>
<feature type="compositionally biased region" description="Acidic residues" evidence="1">
    <location>
        <begin position="485"/>
        <end position="507"/>
    </location>
</feature>
<gene>
    <name evidence="3" type="ORF">WICPIJ_001326</name>
</gene>
<feature type="region of interest" description="Disordered" evidence="1">
    <location>
        <begin position="470"/>
        <end position="507"/>
    </location>
</feature>
<feature type="compositionally biased region" description="Polar residues" evidence="1">
    <location>
        <begin position="470"/>
        <end position="481"/>
    </location>
</feature>
<feature type="transmembrane region" description="Helical" evidence="2">
    <location>
        <begin position="136"/>
        <end position="159"/>
    </location>
</feature>
<keyword evidence="2" id="KW-0812">Transmembrane</keyword>
<evidence type="ECO:0000256" key="1">
    <source>
        <dbReference type="SAM" id="MobiDB-lite"/>
    </source>
</evidence>
<dbReference type="EMBL" id="JAEUBG010000665">
    <property type="protein sequence ID" value="KAH3687703.1"/>
    <property type="molecule type" value="Genomic_DNA"/>
</dbReference>
<evidence type="ECO:0000256" key="2">
    <source>
        <dbReference type="SAM" id="Phobius"/>
    </source>
</evidence>
<dbReference type="PANTHER" id="PTHR22696">
    <property type="entry name" value="E3 UBIQUITIN-PROTEIN LIGASE RNF26"/>
    <property type="match status" value="1"/>
</dbReference>
<dbReference type="GO" id="GO:0016567">
    <property type="term" value="P:protein ubiquitination"/>
    <property type="evidence" value="ECO:0007669"/>
    <property type="project" value="TreeGrafter"/>
</dbReference>
<reference evidence="3" key="2">
    <citation type="submission" date="2021-01" db="EMBL/GenBank/DDBJ databases">
        <authorList>
            <person name="Schikora-Tamarit M.A."/>
        </authorList>
    </citation>
    <scope>NUCLEOTIDE SEQUENCE</scope>
    <source>
        <strain evidence="3">CBS2887</strain>
    </source>
</reference>
<protein>
    <submittedName>
        <fullName evidence="3">Uncharacterized protein</fullName>
    </submittedName>
</protein>
<dbReference type="OrthoDB" id="66726at2759"/>
<dbReference type="Gene3D" id="3.30.40.10">
    <property type="entry name" value="Zinc/RING finger domain, C3HC4 (zinc finger)"/>
    <property type="match status" value="1"/>
</dbReference>
<name>A0A9P8QBV6_WICPI</name>